<dbReference type="GO" id="GO:0008713">
    <property type="term" value="F:ADP-heptose-lipopolysaccharide heptosyltransferase activity"/>
    <property type="evidence" value="ECO:0007669"/>
    <property type="project" value="TreeGrafter"/>
</dbReference>
<keyword evidence="1" id="KW-0328">Glycosyltransferase</keyword>
<comment type="caution">
    <text evidence="4">The sequence shown here is derived from an EMBL/GenBank/DDBJ whole genome shotgun (WGS) entry which is preliminary data.</text>
</comment>
<evidence type="ECO:0000256" key="2">
    <source>
        <dbReference type="ARBA" id="ARBA00022679"/>
    </source>
</evidence>
<proteinExistence type="predicted"/>
<evidence type="ECO:0000256" key="1">
    <source>
        <dbReference type="ARBA" id="ARBA00022676"/>
    </source>
</evidence>
<sequence>MSTPELPTARHPATQPAPQAAVPDEIFNLASSTGSAHEPFPDVESIAVLRGGGIGDLIMAMPAINALAQTYPHADVTLLGMPSHAAILRNRNSCISRVEILPVAEGIRPGHGVDPAGLNGFVQAMRKKQFGLGVQLHGGGRFSNPLVAGLQAAHTVGSRADGAGPLDRTLYHQYFQHEVLRALEVAALAGACSTEHRLQWQATEPELLQARALLATFSLDPSRERPLVLLHPGAKDPRRRWPTASFATVAAELVEEGCQLVVVGEKDEWSIVQEVVDRGQALLPSRNAHRQLVSLAGAMDLGTLCGMLALSSALVANDSGPRHVAQALGVPTASIYWAPNAVNAGPLLRGRHRMQIAWDTACPECGAATAGQAVPECGHESSFVAGVAADAVLADTLELLRS</sequence>
<dbReference type="PANTHER" id="PTHR30160">
    <property type="entry name" value="TETRAACYLDISACCHARIDE 4'-KINASE-RELATED"/>
    <property type="match status" value="1"/>
</dbReference>
<evidence type="ECO:0000313" key="5">
    <source>
        <dbReference type="Proteomes" id="UP000247980"/>
    </source>
</evidence>
<dbReference type="CDD" id="cd03789">
    <property type="entry name" value="GT9_LPS_heptosyltransferase"/>
    <property type="match status" value="1"/>
</dbReference>
<name>A0A2V5IT01_9MICC</name>
<evidence type="ECO:0000256" key="3">
    <source>
        <dbReference type="SAM" id="MobiDB-lite"/>
    </source>
</evidence>
<reference evidence="4 5" key="1">
    <citation type="submission" date="2018-05" db="EMBL/GenBank/DDBJ databases">
        <title>Genetic diversity of glacier-inhabiting Cryobacterium bacteria in China and description of Cryobacterium mengkeensis sp. nov. and Arthrobacter glacialis sp. nov.</title>
        <authorList>
            <person name="Liu Q."/>
            <person name="Xin Y.-H."/>
        </authorList>
    </citation>
    <scope>NUCLEOTIDE SEQUENCE [LARGE SCALE GENOMIC DNA]</scope>
    <source>
        <strain evidence="4 5">B7</strain>
    </source>
</reference>
<protein>
    <submittedName>
        <fullName evidence="4">Glycosyltransferase family 9 protein</fullName>
    </submittedName>
</protein>
<keyword evidence="5" id="KW-1185">Reference proteome</keyword>
<dbReference type="InterPro" id="IPR002201">
    <property type="entry name" value="Glyco_trans_9"/>
</dbReference>
<dbReference type="GO" id="GO:0005829">
    <property type="term" value="C:cytosol"/>
    <property type="evidence" value="ECO:0007669"/>
    <property type="project" value="TreeGrafter"/>
</dbReference>
<accession>A0A2V5IT01</accession>
<organism evidence="4 5">
    <name type="scientific">Arthrobacter psychrolactophilus</name>
    <dbReference type="NCBI Taxonomy" id="92442"/>
    <lineage>
        <taxon>Bacteria</taxon>
        <taxon>Bacillati</taxon>
        <taxon>Actinomycetota</taxon>
        <taxon>Actinomycetes</taxon>
        <taxon>Micrococcales</taxon>
        <taxon>Micrococcaceae</taxon>
        <taxon>Arthrobacter</taxon>
    </lineage>
</organism>
<evidence type="ECO:0000313" key="4">
    <source>
        <dbReference type="EMBL" id="PYI37273.1"/>
    </source>
</evidence>
<dbReference type="Gene3D" id="3.40.50.2000">
    <property type="entry name" value="Glycogen Phosphorylase B"/>
    <property type="match status" value="2"/>
</dbReference>
<dbReference type="EMBL" id="QJVC01000025">
    <property type="protein sequence ID" value="PYI37273.1"/>
    <property type="molecule type" value="Genomic_DNA"/>
</dbReference>
<gene>
    <name evidence="4" type="ORF">CVS30_16270</name>
</gene>
<dbReference type="AlphaFoldDB" id="A0A2V5IT01"/>
<feature type="region of interest" description="Disordered" evidence="3">
    <location>
        <begin position="1"/>
        <end position="22"/>
    </location>
</feature>
<dbReference type="SUPFAM" id="SSF53756">
    <property type="entry name" value="UDP-Glycosyltransferase/glycogen phosphorylase"/>
    <property type="match status" value="1"/>
</dbReference>
<dbReference type="Pfam" id="PF01075">
    <property type="entry name" value="Glyco_transf_9"/>
    <property type="match status" value="1"/>
</dbReference>
<dbReference type="Proteomes" id="UP000247980">
    <property type="component" value="Unassembled WGS sequence"/>
</dbReference>
<dbReference type="GO" id="GO:0009244">
    <property type="term" value="P:lipopolysaccharide core region biosynthetic process"/>
    <property type="evidence" value="ECO:0007669"/>
    <property type="project" value="TreeGrafter"/>
</dbReference>
<feature type="compositionally biased region" description="Low complexity" evidence="3">
    <location>
        <begin position="7"/>
        <end position="22"/>
    </location>
</feature>
<dbReference type="OrthoDB" id="9807356at2"/>
<keyword evidence="2 4" id="KW-0808">Transferase</keyword>
<dbReference type="RefSeq" id="WP_110486605.1">
    <property type="nucleotide sequence ID" value="NZ_QJVC01000025.1"/>
</dbReference>
<dbReference type="InterPro" id="IPR051199">
    <property type="entry name" value="LPS_LOS_Heptosyltrfase"/>
</dbReference>